<feature type="region of interest" description="Disordered" evidence="1">
    <location>
        <begin position="95"/>
        <end position="120"/>
    </location>
</feature>
<name>A0A1J8PZT1_9AGAM</name>
<dbReference type="OrthoDB" id="2693299at2759"/>
<evidence type="ECO:0000256" key="1">
    <source>
        <dbReference type="SAM" id="MobiDB-lite"/>
    </source>
</evidence>
<reference evidence="2 3" key="1">
    <citation type="submission" date="2016-03" db="EMBL/GenBank/DDBJ databases">
        <title>Comparative genomics of the ectomycorrhizal sister species Rhizopogon vinicolor and Rhizopogon vesiculosus (Basidiomycota: Boletales) reveals a divergence of the mating type B locus.</title>
        <authorList>
            <person name="Mujic A.B."/>
            <person name="Kuo A."/>
            <person name="Tritt A."/>
            <person name="Lipzen A."/>
            <person name="Chen C."/>
            <person name="Johnson J."/>
            <person name="Sharma A."/>
            <person name="Barry K."/>
            <person name="Grigoriev I.V."/>
            <person name="Spatafora J.W."/>
        </authorList>
    </citation>
    <scope>NUCLEOTIDE SEQUENCE [LARGE SCALE GENOMIC DNA]</scope>
    <source>
        <strain evidence="2 3">AM-OR11-056</strain>
    </source>
</reference>
<protein>
    <submittedName>
        <fullName evidence="2">Uncharacterized protein</fullName>
    </submittedName>
</protein>
<proteinExistence type="predicted"/>
<evidence type="ECO:0000313" key="3">
    <source>
        <dbReference type="Proteomes" id="UP000183567"/>
    </source>
</evidence>
<keyword evidence="3" id="KW-1185">Reference proteome</keyword>
<feature type="compositionally biased region" description="Low complexity" evidence="1">
    <location>
        <begin position="44"/>
        <end position="61"/>
    </location>
</feature>
<dbReference type="AlphaFoldDB" id="A0A1J8PZT1"/>
<accession>A0A1J8PZT1</accession>
<comment type="caution">
    <text evidence="2">The sequence shown here is derived from an EMBL/GenBank/DDBJ whole genome shotgun (WGS) entry which is preliminary data.</text>
</comment>
<sequence length="203" mass="22157">MPVATIDNFADARDTVFGFVGHMLENLPTVIAATDSGPQHIRTSRNLLPPSSLAPRRSSSSMPHTPMHTDHAMVLDDPLPVAEPGEICRGGMVHSAQPARRNNQGRRSWGKDQVNSLPGQASSADASCTFMQFFRAEAQAKELAVKKAAHVFKRMVRAEHERRHPPGPSTIARVITGPWTIVFTIVVTPLLPDSLPRPPLLLL</sequence>
<feature type="region of interest" description="Disordered" evidence="1">
    <location>
        <begin position="35"/>
        <end position="67"/>
    </location>
</feature>
<organism evidence="2 3">
    <name type="scientific">Rhizopogon vesiculosus</name>
    <dbReference type="NCBI Taxonomy" id="180088"/>
    <lineage>
        <taxon>Eukaryota</taxon>
        <taxon>Fungi</taxon>
        <taxon>Dikarya</taxon>
        <taxon>Basidiomycota</taxon>
        <taxon>Agaricomycotina</taxon>
        <taxon>Agaricomycetes</taxon>
        <taxon>Agaricomycetidae</taxon>
        <taxon>Boletales</taxon>
        <taxon>Suillineae</taxon>
        <taxon>Rhizopogonaceae</taxon>
        <taxon>Rhizopogon</taxon>
    </lineage>
</organism>
<gene>
    <name evidence="2" type="ORF">AZE42_10316</name>
</gene>
<dbReference type="Proteomes" id="UP000183567">
    <property type="component" value="Unassembled WGS sequence"/>
</dbReference>
<evidence type="ECO:0000313" key="2">
    <source>
        <dbReference type="EMBL" id="OJA13243.1"/>
    </source>
</evidence>
<dbReference type="EMBL" id="LVVM01004264">
    <property type="protein sequence ID" value="OJA13243.1"/>
    <property type="molecule type" value="Genomic_DNA"/>
</dbReference>